<dbReference type="eggNOG" id="KOG0065">
    <property type="taxonomic scope" value="Eukaryota"/>
</dbReference>
<feature type="domain" description="ABC transporter" evidence="11">
    <location>
        <begin position="811"/>
        <end position="1055"/>
    </location>
</feature>
<keyword evidence="5" id="KW-0547">Nucleotide-binding</keyword>
<proteinExistence type="predicted"/>
<dbReference type="InterPro" id="IPR029481">
    <property type="entry name" value="ABC_trans_N"/>
</dbReference>
<dbReference type="CDD" id="cd03233">
    <property type="entry name" value="ABCG_PDR_domain1"/>
    <property type="match status" value="1"/>
</dbReference>
<accession>A3LTM4</accession>
<dbReference type="InterPro" id="IPR034001">
    <property type="entry name" value="ABCG_PDR_1"/>
</dbReference>
<dbReference type="InterPro" id="IPR027417">
    <property type="entry name" value="P-loop_NTPase"/>
</dbReference>
<feature type="transmembrane region" description="Helical" evidence="10">
    <location>
        <begin position="1298"/>
        <end position="1317"/>
    </location>
</feature>
<feature type="transmembrane region" description="Helical" evidence="10">
    <location>
        <begin position="1219"/>
        <end position="1248"/>
    </location>
</feature>
<keyword evidence="6" id="KW-0067">ATP-binding</keyword>
<dbReference type="OrthoDB" id="245989at2759"/>
<dbReference type="InterPro" id="IPR003439">
    <property type="entry name" value="ABC_transporter-like_ATP-bd"/>
</dbReference>
<dbReference type="GO" id="GO:1990961">
    <property type="term" value="P:xenobiotic detoxification by transmembrane export across the plasma membrane"/>
    <property type="evidence" value="ECO:0007669"/>
    <property type="project" value="InterPro"/>
</dbReference>
<evidence type="ECO:0000256" key="4">
    <source>
        <dbReference type="ARBA" id="ARBA00022737"/>
    </source>
</evidence>
<evidence type="ECO:0000256" key="9">
    <source>
        <dbReference type="SAM" id="MobiDB-lite"/>
    </source>
</evidence>
<dbReference type="HOGENOM" id="CLU_000604_35_0_1"/>
<evidence type="ECO:0000256" key="7">
    <source>
        <dbReference type="ARBA" id="ARBA00022989"/>
    </source>
</evidence>
<dbReference type="GeneID" id="4839046"/>
<evidence type="ECO:0000313" key="13">
    <source>
        <dbReference type="Proteomes" id="UP000002258"/>
    </source>
</evidence>
<keyword evidence="7 10" id="KW-1133">Transmembrane helix</keyword>
<dbReference type="FunCoup" id="A3LTM4">
    <property type="interactions" value="407"/>
</dbReference>
<feature type="region of interest" description="Disordered" evidence="9">
    <location>
        <begin position="1"/>
        <end position="22"/>
    </location>
</feature>
<feature type="transmembrane region" description="Helical" evidence="10">
    <location>
        <begin position="586"/>
        <end position="605"/>
    </location>
</feature>
<protein>
    <submittedName>
        <fullName evidence="12">Opaque-specific ABC transporter CDR3</fullName>
    </submittedName>
</protein>
<feature type="transmembrane region" description="Helical" evidence="10">
    <location>
        <begin position="722"/>
        <end position="742"/>
    </location>
</feature>
<dbReference type="GO" id="GO:0016887">
    <property type="term" value="F:ATP hydrolysis activity"/>
    <property type="evidence" value="ECO:0007669"/>
    <property type="project" value="InterPro"/>
</dbReference>
<dbReference type="CDD" id="cd03232">
    <property type="entry name" value="ABCG_PDR_domain2"/>
    <property type="match status" value="1"/>
</dbReference>
<reference evidence="12 13" key="1">
    <citation type="journal article" date="2007" name="Nat. Biotechnol.">
        <title>Genome sequence of the lignocellulose-bioconverting and xylose-fermenting yeast Pichia stipitis.</title>
        <authorList>
            <person name="Jeffries T.W."/>
            <person name="Grigoriev I.V."/>
            <person name="Grimwood J."/>
            <person name="Laplaza J.M."/>
            <person name="Aerts A."/>
            <person name="Salamov A."/>
            <person name="Schmutz J."/>
            <person name="Lindquist E."/>
            <person name="Dehal P."/>
            <person name="Shapiro H."/>
            <person name="Jin Y.S."/>
            <person name="Passoth V."/>
            <person name="Richardson P.M."/>
        </authorList>
    </citation>
    <scope>NUCLEOTIDE SEQUENCE [LARGE SCALE GENOMIC DNA]</scope>
    <source>
        <strain evidence="13">ATCC 58785 / CBS 6054 / NBRC 10063 / NRRL Y-11545</strain>
    </source>
</reference>
<dbReference type="SMART" id="SM00382">
    <property type="entry name" value="AAA"/>
    <property type="match status" value="2"/>
</dbReference>
<feature type="transmembrane region" description="Helical" evidence="10">
    <location>
        <begin position="474"/>
        <end position="497"/>
    </location>
</feature>
<feature type="transmembrane region" description="Helical" evidence="10">
    <location>
        <begin position="551"/>
        <end position="574"/>
    </location>
</feature>
<feature type="transmembrane region" description="Helical" evidence="10">
    <location>
        <begin position="1149"/>
        <end position="1168"/>
    </location>
</feature>
<dbReference type="PROSITE" id="PS50893">
    <property type="entry name" value="ABC_TRANSPORTER_2"/>
    <property type="match status" value="2"/>
</dbReference>
<dbReference type="GO" id="GO:0005524">
    <property type="term" value="F:ATP binding"/>
    <property type="evidence" value="ECO:0007669"/>
    <property type="project" value="UniProtKB-KW"/>
</dbReference>
<dbReference type="InParanoid" id="A3LTM4"/>
<sequence length="1470" mass="166474">MGPQPRFTLNKESSASSSAETLTGEEYDASVVGHIPGQRAVFDSIDPTLDPDSAMFSSRRWIQNMRRLIDSDYDYYKPSSLGVAFKNLRVYGNLAEYDYQTTLSNALRKSVSGMLQSVRKENPDNLFDILKPMDGLIKPGEVTVVLGRPGAGCSTFLKTISQHTYGFNVAKESVLSYDGLTPKEIKNNLRGEVVYCAETETHFPHLTVGETLDFAALLKTPRNRPQGVSREAYARHMSDVVMATYGLSHTRNTKVGNDFIRGVSGGERKRVSIAEVALVNARLHCWDNSTRGLDSATALEFITSLKTSAMIMNETPLIAIYQCPQDAFNLFDKVLLLYEGYQIYFGPSQAAKKYFLKMGFECPQRQTTPDFLTSITNPNERIIRAGYEKVVPRTPEEFYDFWQSSPERAQLILDIDTYLVKTQKKKDAKHRLLDSHHAKQASRASKKSPYTSSFSMQVKYIMLRNWKRTLGDPSLTIVTFFGNTVMGLIIGSVFFQLHNDTSSFYLRGSVMFFAVMFNAYASILEVFSLYEARPIVEKHKNYALYRPSADALASIITEMPIKILTCVSFNTILYYMVNFRRNAGHFFFYLLMSFLATLSMSHIFRTFGAATKSISQAMTPAAILLFGLTTFTGFVIPTPYMHAWCRWMSWINPLAYVFDALISNEFHNRDFPCSDFVPAGPGYPTTGDSVTCASVGAVRGSNVVNGDKFIALSYRYFWVHRWRNFGILIAFVIFFLLTYIFIVERSKAAVQKGEILVFQRKTRERLRRLRRKRDIETGSLEKLKSTELDDDRRSSKDSFMETKLLETADIFHWRNLTYTLNIKGEERTILNNVDGWVKPGQVTALMGASGAGKTTLLNALSDRLTTGVVTSGIRMVNGGPLESSFQRDIGYVQQQDLHLQTSTVREALRFSAYLRQPSSVSKQEKNDYVENVIHLMEMEKYADAVVGITGEGLNIEQRKRLTIAVELVAKPKLLLFLDEPTSGLDSQTAWSICRLIRKLADHGQAILCTIHQPSAILLQQFDRLLFLKEGGQTVYFGDFGKNCSSLISYFESHGAPKCPRSANPAEWMLQIIGAAPGSFANQDYHRIWLSSSEYRKVQRELTEMENELGNKPRIEDADRNKTYACSIFTQYFIVCRRIFEQYWRTPSYIYAKLGIAVIASLYNGFTFFRSNNSLQGLQNQMLSVFQMFLIMTTMVQQYLPLFISQRELYEARERPSKTFSWVAFILAQITVELPFQIFAGTLAFLCWYYPVGMYNNAVPTGQVAQRGALMWCLMTLMFVYSSTLGQLCISFNEVKENAANLVSLCVTMSMTFCGILASKNVMPRFWIFMYRCNPFTYLVSAVLSVGLSDSKINCAPNEFLQFSALGNQTCGQYMALFQSFVGGTLLDPEATECKFCLLKNTNDYLDTVGIKYSTVGRDIGIFVSFIGFNIIGTIFLYWLARVPKGNRQQAYPSILTKAFGFLSFFNMANH</sequence>
<keyword evidence="13" id="KW-1185">Reference proteome</keyword>
<comment type="subcellular location">
    <subcellularLocation>
        <location evidence="1">Membrane</location>
        <topology evidence="1">Multi-pass membrane protein</topology>
    </subcellularLocation>
</comment>
<keyword evidence="8 10" id="KW-0472">Membrane</keyword>
<feature type="transmembrane region" description="Helical" evidence="10">
    <location>
        <begin position="1180"/>
        <end position="1199"/>
    </location>
</feature>
<dbReference type="Pfam" id="PF00005">
    <property type="entry name" value="ABC_tran"/>
    <property type="match status" value="2"/>
</dbReference>
<evidence type="ECO:0000256" key="5">
    <source>
        <dbReference type="ARBA" id="ARBA00022741"/>
    </source>
</evidence>
<keyword evidence="4" id="KW-0677">Repeat</keyword>
<dbReference type="Pfam" id="PF06422">
    <property type="entry name" value="PDR_CDR"/>
    <property type="match status" value="1"/>
</dbReference>
<dbReference type="Proteomes" id="UP000002258">
    <property type="component" value="Chromosome 4"/>
</dbReference>
<dbReference type="Pfam" id="PF14510">
    <property type="entry name" value="ABC_trans_N"/>
    <property type="match status" value="1"/>
</dbReference>
<feature type="transmembrane region" description="Helical" evidence="10">
    <location>
        <begin position="1268"/>
        <end position="1291"/>
    </location>
</feature>
<feature type="transmembrane region" description="Helical" evidence="10">
    <location>
        <begin position="509"/>
        <end position="530"/>
    </location>
</feature>
<feature type="transmembrane region" description="Helical" evidence="10">
    <location>
        <begin position="617"/>
        <end position="640"/>
    </location>
</feature>
<dbReference type="Pfam" id="PF01061">
    <property type="entry name" value="ABC2_membrane"/>
    <property type="match status" value="2"/>
</dbReference>
<evidence type="ECO:0000256" key="3">
    <source>
        <dbReference type="ARBA" id="ARBA00022692"/>
    </source>
</evidence>
<dbReference type="GO" id="GO:0016020">
    <property type="term" value="C:membrane"/>
    <property type="evidence" value="ECO:0007669"/>
    <property type="project" value="UniProtKB-SubCell"/>
</dbReference>
<dbReference type="FunFam" id="3.40.50.300:FF:000054">
    <property type="entry name" value="ABC multidrug transporter atrF"/>
    <property type="match status" value="1"/>
</dbReference>
<organism evidence="12 13">
    <name type="scientific">Scheffersomyces stipitis (strain ATCC 58785 / CBS 6054 / NBRC 10063 / NRRL Y-11545)</name>
    <name type="common">Yeast</name>
    <name type="synonym">Pichia stipitis</name>
    <dbReference type="NCBI Taxonomy" id="322104"/>
    <lineage>
        <taxon>Eukaryota</taxon>
        <taxon>Fungi</taxon>
        <taxon>Dikarya</taxon>
        <taxon>Ascomycota</taxon>
        <taxon>Saccharomycotina</taxon>
        <taxon>Pichiomycetes</taxon>
        <taxon>Debaryomycetaceae</taxon>
        <taxon>Scheffersomyces</taxon>
    </lineage>
</organism>
<dbReference type="GO" id="GO:0140359">
    <property type="term" value="F:ABC-type transporter activity"/>
    <property type="evidence" value="ECO:0007669"/>
    <property type="project" value="InterPro"/>
</dbReference>
<dbReference type="InterPro" id="IPR034003">
    <property type="entry name" value="ABCG_PDR_2"/>
</dbReference>
<dbReference type="InterPro" id="IPR017871">
    <property type="entry name" value="ABC_transporter-like_CS"/>
</dbReference>
<evidence type="ECO:0000256" key="2">
    <source>
        <dbReference type="ARBA" id="ARBA00022448"/>
    </source>
</evidence>
<dbReference type="NCBIfam" id="TIGR00956">
    <property type="entry name" value="3a01205"/>
    <property type="match status" value="1"/>
</dbReference>
<dbReference type="InterPro" id="IPR003593">
    <property type="entry name" value="AAA+_ATPase"/>
</dbReference>
<feature type="domain" description="ABC transporter" evidence="11">
    <location>
        <begin position="113"/>
        <end position="364"/>
    </location>
</feature>
<feature type="transmembrane region" description="Helical" evidence="10">
    <location>
        <begin position="1419"/>
        <end position="1440"/>
    </location>
</feature>
<evidence type="ECO:0000313" key="12">
    <source>
        <dbReference type="EMBL" id="ABN66439.1"/>
    </source>
</evidence>
<dbReference type="PANTHER" id="PTHR19241">
    <property type="entry name" value="ATP-BINDING CASSETTE TRANSPORTER"/>
    <property type="match status" value="1"/>
</dbReference>
<dbReference type="InterPro" id="IPR005285">
    <property type="entry name" value="Drug-R_PDR/CDR"/>
</dbReference>
<dbReference type="Gene3D" id="3.40.50.300">
    <property type="entry name" value="P-loop containing nucleotide triphosphate hydrolases"/>
    <property type="match status" value="2"/>
</dbReference>
<dbReference type="STRING" id="322104.A3LTM4"/>
<name>A3LTM4_PICST</name>
<dbReference type="RefSeq" id="XP_001384468.1">
    <property type="nucleotide sequence ID" value="XM_001384431.1"/>
</dbReference>
<dbReference type="OMA" id="QRMFQQY"/>
<keyword evidence="3 10" id="KW-0812">Transmembrane</keyword>
<evidence type="ECO:0000256" key="6">
    <source>
        <dbReference type="ARBA" id="ARBA00022840"/>
    </source>
</evidence>
<evidence type="ECO:0000259" key="11">
    <source>
        <dbReference type="PROSITE" id="PS50893"/>
    </source>
</evidence>
<evidence type="ECO:0000256" key="8">
    <source>
        <dbReference type="ARBA" id="ARBA00023136"/>
    </source>
</evidence>
<evidence type="ECO:0000256" key="1">
    <source>
        <dbReference type="ARBA" id="ARBA00004141"/>
    </source>
</evidence>
<keyword evidence="2" id="KW-0813">Transport</keyword>
<dbReference type="InterPro" id="IPR010929">
    <property type="entry name" value="PDR_CDR_ABC"/>
</dbReference>
<dbReference type="SUPFAM" id="SSF52540">
    <property type="entry name" value="P-loop containing nucleoside triphosphate hydrolases"/>
    <property type="match status" value="2"/>
</dbReference>
<dbReference type="PROSITE" id="PS00211">
    <property type="entry name" value="ABC_TRANSPORTER_1"/>
    <property type="match status" value="1"/>
</dbReference>
<dbReference type="EMBL" id="CP000498">
    <property type="protein sequence ID" value="ABN66439.1"/>
    <property type="molecule type" value="Genomic_DNA"/>
</dbReference>
<dbReference type="InterPro" id="IPR013525">
    <property type="entry name" value="ABC2_TM"/>
</dbReference>
<dbReference type="KEGG" id="pic:PICST_77736"/>
<gene>
    <name evidence="12" type="primary">CDR3</name>
    <name evidence="12" type="ORF">PICST_77736</name>
</gene>
<evidence type="ECO:0000256" key="10">
    <source>
        <dbReference type="SAM" id="Phobius"/>
    </source>
</evidence>